<reference evidence="7 8" key="1">
    <citation type="journal article" date="2021" name="Sci. Rep.">
        <title>Genome sequencing of the multicellular alga Astrephomene provides insights into convergent evolution of germ-soma differentiation.</title>
        <authorList>
            <person name="Yamashita S."/>
            <person name="Yamamoto K."/>
            <person name="Matsuzaki R."/>
            <person name="Suzuki S."/>
            <person name="Yamaguchi H."/>
            <person name="Hirooka S."/>
            <person name="Minakuchi Y."/>
            <person name="Miyagishima S."/>
            <person name="Kawachi M."/>
            <person name="Toyoda A."/>
            <person name="Nozaki H."/>
        </authorList>
    </citation>
    <scope>NUCLEOTIDE SEQUENCE [LARGE SCALE GENOMIC DNA]</scope>
    <source>
        <strain evidence="7 8">NIES-4017</strain>
    </source>
</reference>
<keyword evidence="3" id="KW-0235">DNA replication</keyword>
<dbReference type="Pfam" id="PF03120">
    <property type="entry name" value="OB_DNA_ligase"/>
    <property type="match status" value="1"/>
</dbReference>
<feature type="non-terminal residue" evidence="7">
    <location>
        <position position="1"/>
    </location>
</feature>
<dbReference type="InterPro" id="IPR004150">
    <property type="entry name" value="NAD_DNA_ligase_OB"/>
</dbReference>
<evidence type="ECO:0000256" key="4">
    <source>
        <dbReference type="ARBA" id="ARBA00023027"/>
    </source>
</evidence>
<dbReference type="InterPro" id="IPR013840">
    <property type="entry name" value="DNAligase_N"/>
</dbReference>
<dbReference type="EMBL" id="BMAR01000033">
    <property type="protein sequence ID" value="GFR49937.1"/>
    <property type="molecule type" value="Genomic_DNA"/>
</dbReference>
<sequence>GEAGAGAGPLHASHWSTLQWLEAAGFAVSPDNRLCCSAEEAVAAAEEWMSRRDSLGYDVDGVVLKLDATALYSLLGTAGGGSDPRWAVAWKFPAGEAVTRLQGVELSVGRTGQVTPIALLSPVQLGGVVIRRASLHNIGLAEGLGLHEGDAVVVRRSGDVIPQVMRALPELRPPGAR</sequence>
<dbReference type="Proteomes" id="UP001054857">
    <property type="component" value="Unassembled WGS sequence"/>
</dbReference>
<evidence type="ECO:0000256" key="3">
    <source>
        <dbReference type="ARBA" id="ARBA00022705"/>
    </source>
</evidence>
<dbReference type="GO" id="GO:0006260">
    <property type="term" value="P:DNA replication"/>
    <property type="evidence" value="ECO:0007669"/>
    <property type="project" value="UniProtKB-KW"/>
</dbReference>
<evidence type="ECO:0000313" key="8">
    <source>
        <dbReference type="Proteomes" id="UP001054857"/>
    </source>
</evidence>
<dbReference type="EC" id="6.5.1.2" evidence="1"/>
<feature type="non-terminal residue" evidence="7">
    <location>
        <position position="177"/>
    </location>
</feature>
<evidence type="ECO:0000259" key="6">
    <source>
        <dbReference type="SMART" id="SM00532"/>
    </source>
</evidence>
<comment type="catalytic activity">
    <reaction evidence="5">
        <text>NAD(+) + (deoxyribonucleotide)n-3'-hydroxyl + 5'-phospho-(deoxyribonucleotide)m = (deoxyribonucleotide)n+m + AMP + beta-nicotinamide D-nucleotide.</text>
        <dbReference type="EC" id="6.5.1.2"/>
    </reaction>
</comment>
<dbReference type="InterPro" id="IPR012340">
    <property type="entry name" value="NA-bd_OB-fold"/>
</dbReference>
<dbReference type="Pfam" id="PF01653">
    <property type="entry name" value="DNA_ligase_aden"/>
    <property type="match status" value="1"/>
</dbReference>
<dbReference type="SMART" id="SM00532">
    <property type="entry name" value="LIGANc"/>
    <property type="match status" value="1"/>
</dbReference>
<evidence type="ECO:0000256" key="5">
    <source>
        <dbReference type="ARBA" id="ARBA00034005"/>
    </source>
</evidence>
<dbReference type="InterPro" id="IPR013839">
    <property type="entry name" value="DNAligase_adenylation"/>
</dbReference>
<evidence type="ECO:0000313" key="7">
    <source>
        <dbReference type="EMBL" id="GFR49937.1"/>
    </source>
</evidence>
<organism evidence="7 8">
    <name type="scientific">Astrephomene gubernaculifera</name>
    <dbReference type="NCBI Taxonomy" id="47775"/>
    <lineage>
        <taxon>Eukaryota</taxon>
        <taxon>Viridiplantae</taxon>
        <taxon>Chlorophyta</taxon>
        <taxon>core chlorophytes</taxon>
        <taxon>Chlorophyceae</taxon>
        <taxon>CS clade</taxon>
        <taxon>Chlamydomonadales</taxon>
        <taxon>Astrephomenaceae</taxon>
        <taxon>Astrephomene</taxon>
    </lineage>
</organism>
<keyword evidence="2" id="KW-0436">Ligase</keyword>
<evidence type="ECO:0000256" key="2">
    <source>
        <dbReference type="ARBA" id="ARBA00022598"/>
    </source>
</evidence>
<dbReference type="Gene3D" id="3.30.1490.70">
    <property type="match status" value="1"/>
</dbReference>
<dbReference type="SUPFAM" id="SSF50249">
    <property type="entry name" value="Nucleic acid-binding proteins"/>
    <property type="match status" value="1"/>
</dbReference>
<dbReference type="AlphaFoldDB" id="A0AAD3DZ76"/>
<dbReference type="Gene3D" id="2.40.50.140">
    <property type="entry name" value="Nucleic acid-binding proteins"/>
    <property type="match status" value="1"/>
</dbReference>
<name>A0AAD3DZ76_9CHLO</name>
<gene>
    <name evidence="7" type="ORF">Agub_g12041</name>
</gene>
<proteinExistence type="predicted"/>
<comment type="caution">
    <text evidence="7">The sequence shown here is derived from an EMBL/GenBank/DDBJ whole genome shotgun (WGS) entry which is preliminary data.</text>
</comment>
<keyword evidence="8" id="KW-1185">Reference proteome</keyword>
<dbReference type="GO" id="GO:0006281">
    <property type="term" value="P:DNA repair"/>
    <property type="evidence" value="ECO:0007669"/>
    <property type="project" value="InterPro"/>
</dbReference>
<accession>A0AAD3DZ76</accession>
<protein>
    <recommendedName>
        <fullName evidence="1">DNA ligase (NAD(+))</fullName>
        <ecNumber evidence="1">6.5.1.2</ecNumber>
    </recommendedName>
</protein>
<dbReference type="SUPFAM" id="SSF56091">
    <property type="entry name" value="DNA ligase/mRNA capping enzyme, catalytic domain"/>
    <property type="match status" value="1"/>
</dbReference>
<feature type="domain" description="NAD-dependent DNA ligase N-terminal" evidence="6">
    <location>
        <begin position="1"/>
        <end position="176"/>
    </location>
</feature>
<keyword evidence="4" id="KW-0520">NAD</keyword>
<evidence type="ECO:0000256" key="1">
    <source>
        <dbReference type="ARBA" id="ARBA00012722"/>
    </source>
</evidence>
<dbReference type="GO" id="GO:0003911">
    <property type="term" value="F:DNA ligase (NAD+) activity"/>
    <property type="evidence" value="ECO:0007669"/>
    <property type="project" value="UniProtKB-EC"/>
</dbReference>